<dbReference type="GO" id="GO:0003677">
    <property type="term" value="F:DNA binding"/>
    <property type="evidence" value="ECO:0007669"/>
    <property type="project" value="InterPro"/>
</dbReference>
<keyword evidence="1" id="KW-0812">Transmembrane</keyword>
<proteinExistence type="predicted"/>
<dbReference type="InterPro" id="IPR025194">
    <property type="entry name" value="RodZ-like_C"/>
</dbReference>
<dbReference type="InterPro" id="IPR050400">
    <property type="entry name" value="Bact_Cytoskel_RodZ"/>
</dbReference>
<keyword evidence="1" id="KW-0472">Membrane</keyword>
<feature type="transmembrane region" description="Helical" evidence="1">
    <location>
        <begin position="111"/>
        <end position="131"/>
    </location>
</feature>
<name>A0A937I2N8_9GAMM</name>
<dbReference type="Gene3D" id="1.10.260.40">
    <property type="entry name" value="lambda repressor-like DNA-binding domains"/>
    <property type="match status" value="1"/>
</dbReference>
<organism evidence="3 4">
    <name type="scientific">SAR86 cluster bacterium</name>
    <dbReference type="NCBI Taxonomy" id="2030880"/>
    <lineage>
        <taxon>Bacteria</taxon>
        <taxon>Pseudomonadati</taxon>
        <taxon>Pseudomonadota</taxon>
        <taxon>Gammaproteobacteria</taxon>
        <taxon>SAR86 cluster</taxon>
    </lineage>
</organism>
<evidence type="ECO:0000313" key="3">
    <source>
        <dbReference type="EMBL" id="MBL6811812.1"/>
    </source>
</evidence>
<dbReference type="Proteomes" id="UP000744438">
    <property type="component" value="Unassembled WGS sequence"/>
</dbReference>
<dbReference type="PANTHER" id="PTHR34475">
    <property type="match status" value="1"/>
</dbReference>
<comment type="caution">
    <text evidence="3">The sequence shown here is derived from an EMBL/GenBank/DDBJ whole genome shotgun (WGS) entry which is preliminary data.</text>
</comment>
<accession>A0A937I2N8</accession>
<dbReference type="PANTHER" id="PTHR34475:SF1">
    <property type="entry name" value="CYTOSKELETON PROTEIN RODZ"/>
    <property type="match status" value="1"/>
</dbReference>
<gene>
    <name evidence="3" type="ORF">ISQ63_02880</name>
</gene>
<dbReference type="EMBL" id="JADHQC010000013">
    <property type="protein sequence ID" value="MBL6811812.1"/>
    <property type="molecule type" value="Genomic_DNA"/>
</dbReference>
<dbReference type="AlphaFoldDB" id="A0A937I2N8"/>
<protein>
    <submittedName>
        <fullName evidence="3">Helix-turn-helix domain-containing protein</fullName>
    </submittedName>
</protein>
<dbReference type="Pfam" id="PF13413">
    <property type="entry name" value="HTH_25"/>
    <property type="match status" value="1"/>
</dbReference>
<evidence type="ECO:0000259" key="2">
    <source>
        <dbReference type="Pfam" id="PF13464"/>
    </source>
</evidence>
<keyword evidence="1" id="KW-1133">Transmembrane helix</keyword>
<feature type="domain" description="Cytoskeleton protein RodZ-like C-terminal" evidence="2">
    <location>
        <begin position="199"/>
        <end position="261"/>
    </location>
</feature>
<sequence>MESWNEQLKSKILESEFSIKEISDKTKIPTKFIEAIERADFKKLPAEIFAKSQIERLFKFLGIDPSEALKDYDEFISPPEISSEEEPLADTKFKFQNFLDYLNLPNVSNSYFKYGGILFISIILLILMFAISDDDEIDILAKKEKENAIESLEIDNQDLLISSSEEELLNKNEIKNDLFSNDEIIDNLSPKDLIRKIEIVIEGESWVVVFDKNERLLYELMQTGSYELSGISPIRFKIGYAPATNLYIDDQKISFSKAIKGASNYAHFWVNEANKVESIRD</sequence>
<evidence type="ECO:0000313" key="4">
    <source>
        <dbReference type="Proteomes" id="UP000744438"/>
    </source>
</evidence>
<dbReference type="InterPro" id="IPR010982">
    <property type="entry name" value="Lambda_DNA-bd_dom_sf"/>
</dbReference>
<evidence type="ECO:0000256" key="1">
    <source>
        <dbReference type="SAM" id="Phobius"/>
    </source>
</evidence>
<dbReference type="Pfam" id="PF13464">
    <property type="entry name" value="RodZ_C"/>
    <property type="match status" value="1"/>
</dbReference>
<reference evidence="3" key="1">
    <citation type="submission" date="2020-10" db="EMBL/GenBank/DDBJ databases">
        <title>Microbiome of the Black Sea water column analyzed by genome centric metagenomics.</title>
        <authorList>
            <person name="Cabello-Yeves P.J."/>
            <person name="Callieri C."/>
            <person name="Picazo A."/>
            <person name="Mehrshad M."/>
            <person name="Haro-Moreno J.M."/>
            <person name="Roda-Garcia J."/>
            <person name="Dzembekova N."/>
            <person name="Slabakova V."/>
            <person name="Slabakova N."/>
            <person name="Moncheva S."/>
            <person name="Rodriguez-Valera F."/>
        </authorList>
    </citation>
    <scope>NUCLEOTIDE SEQUENCE</scope>
    <source>
        <strain evidence="3">BS307-5m-G49</strain>
    </source>
</reference>